<dbReference type="Proteomes" id="UP000249390">
    <property type="component" value="Unassembled WGS sequence"/>
</dbReference>
<sequence length="100" mass="11297">MAKGVSSSAKILRRRSSSTESKSARKVKNPLIVCGFFASIPKSTPSNREDPLILRRQCEIQLTWFSLAQSEYVGELPGYKGEMRSLRRIRTLAQELLLLN</sequence>
<accession>A0A328ECH6</accession>
<evidence type="ECO:0000313" key="3">
    <source>
        <dbReference type="Proteomes" id="UP000249390"/>
    </source>
</evidence>
<comment type="caution">
    <text evidence="2">The sequence shown here is derived from an EMBL/GenBank/DDBJ whole genome shotgun (WGS) entry which is preliminary data.</text>
</comment>
<evidence type="ECO:0000313" key="2">
    <source>
        <dbReference type="EMBL" id="RAL54283.1"/>
    </source>
</evidence>
<gene>
    <name evidence="2" type="ORF">DM860_001411</name>
</gene>
<feature type="region of interest" description="Disordered" evidence="1">
    <location>
        <begin position="1"/>
        <end position="25"/>
    </location>
</feature>
<protein>
    <submittedName>
        <fullName evidence="2">Uncharacterized protein</fullName>
    </submittedName>
</protein>
<reference evidence="2 3" key="1">
    <citation type="submission" date="2018-06" db="EMBL/GenBank/DDBJ databases">
        <title>The Genome of Cuscuta australis (Dodder) Provides Insight into the Evolution of Plant Parasitism.</title>
        <authorList>
            <person name="Liu H."/>
        </authorList>
    </citation>
    <scope>NUCLEOTIDE SEQUENCE [LARGE SCALE GENOMIC DNA]</scope>
    <source>
        <strain evidence="3">cv. Yunnan</strain>
        <tissue evidence="2">Vines</tissue>
    </source>
</reference>
<proteinExistence type="predicted"/>
<evidence type="ECO:0000256" key="1">
    <source>
        <dbReference type="SAM" id="MobiDB-lite"/>
    </source>
</evidence>
<name>A0A328ECH6_9ASTE</name>
<dbReference type="EMBL" id="NQVE01000009">
    <property type="protein sequence ID" value="RAL54283.1"/>
    <property type="molecule type" value="Genomic_DNA"/>
</dbReference>
<dbReference type="AlphaFoldDB" id="A0A328ECH6"/>
<keyword evidence="3" id="KW-1185">Reference proteome</keyword>
<organism evidence="2 3">
    <name type="scientific">Cuscuta australis</name>
    <dbReference type="NCBI Taxonomy" id="267555"/>
    <lineage>
        <taxon>Eukaryota</taxon>
        <taxon>Viridiplantae</taxon>
        <taxon>Streptophyta</taxon>
        <taxon>Embryophyta</taxon>
        <taxon>Tracheophyta</taxon>
        <taxon>Spermatophyta</taxon>
        <taxon>Magnoliopsida</taxon>
        <taxon>eudicotyledons</taxon>
        <taxon>Gunneridae</taxon>
        <taxon>Pentapetalae</taxon>
        <taxon>asterids</taxon>
        <taxon>lamiids</taxon>
        <taxon>Solanales</taxon>
        <taxon>Convolvulaceae</taxon>
        <taxon>Cuscuteae</taxon>
        <taxon>Cuscuta</taxon>
        <taxon>Cuscuta subgen. Grammica</taxon>
        <taxon>Cuscuta sect. Cleistogrammica</taxon>
    </lineage>
</organism>